<evidence type="ECO:0000256" key="8">
    <source>
        <dbReference type="ARBA" id="ARBA00022741"/>
    </source>
</evidence>
<reference evidence="15" key="1">
    <citation type="submission" date="2023-06" db="EMBL/GenBank/DDBJ databases">
        <authorList>
            <person name="Delattre M."/>
        </authorList>
    </citation>
    <scope>NUCLEOTIDE SEQUENCE</scope>
    <source>
        <strain evidence="15">AF72</strain>
    </source>
</reference>
<accession>A0AA36D465</accession>
<evidence type="ECO:0000256" key="7">
    <source>
        <dbReference type="ARBA" id="ARBA00022692"/>
    </source>
</evidence>
<keyword evidence="6" id="KW-0808">Transferase</keyword>
<evidence type="ECO:0000259" key="14">
    <source>
        <dbReference type="Pfam" id="PF02434"/>
    </source>
</evidence>
<organism evidence="15 16">
    <name type="scientific">Mesorhabditis spiculigera</name>
    <dbReference type="NCBI Taxonomy" id="96644"/>
    <lineage>
        <taxon>Eukaryota</taxon>
        <taxon>Metazoa</taxon>
        <taxon>Ecdysozoa</taxon>
        <taxon>Nematoda</taxon>
        <taxon>Chromadorea</taxon>
        <taxon>Rhabditida</taxon>
        <taxon>Rhabditina</taxon>
        <taxon>Rhabditomorpha</taxon>
        <taxon>Rhabditoidea</taxon>
        <taxon>Rhabditidae</taxon>
        <taxon>Mesorhabditinae</taxon>
        <taxon>Mesorhabditis</taxon>
    </lineage>
</organism>
<gene>
    <name evidence="15" type="ORF">MSPICULIGERA_LOCUS17552</name>
</gene>
<keyword evidence="8" id="KW-0547">Nucleotide-binding</keyword>
<evidence type="ECO:0000256" key="2">
    <source>
        <dbReference type="ARBA" id="ARBA00004922"/>
    </source>
</evidence>
<dbReference type="GO" id="GO:0016020">
    <property type="term" value="C:membrane"/>
    <property type="evidence" value="ECO:0007669"/>
    <property type="project" value="UniProtKB-SubCell"/>
</dbReference>
<evidence type="ECO:0000256" key="3">
    <source>
        <dbReference type="ARBA" id="ARBA00006462"/>
    </source>
</evidence>
<evidence type="ECO:0000256" key="4">
    <source>
        <dbReference type="ARBA" id="ARBA00012557"/>
    </source>
</evidence>
<keyword evidence="5" id="KW-0328">Glycosyltransferase</keyword>
<evidence type="ECO:0000313" key="16">
    <source>
        <dbReference type="Proteomes" id="UP001177023"/>
    </source>
</evidence>
<dbReference type="Pfam" id="PF02434">
    <property type="entry name" value="Fringe"/>
    <property type="match status" value="1"/>
</dbReference>
<evidence type="ECO:0000256" key="1">
    <source>
        <dbReference type="ARBA" id="ARBA00004606"/>
    </source>
</evidence>
<feature type="compositionally biased region" description="Polar residues" evidence="12">
    <location>
        <begin position="341"/>
        <end position="350"/>
    </location>
</feature>
<dbReference type="EMBL" id="CATQJA010002656">
    <property type="protein sequence ID" value="CAJ0579329.1"/>
    <property type="molecule type" value="Genomic_DNA"/>
</dbReference>
<sequence>MLLRNLSVKKGLCNVSSILLPIEEAKKKGIYALKWNSSRLSWKNWVTLGAGLLAVCLVVYFLFFNGPSYYYNRDFDAQLAKFIHVSPAARKLPKSGSLFCWAMTSTKYHGDRVPAVNGTWLPRCDHGQFFTNDAMDPELNIAYSTVFAGIPDTYENLFFKTRYALRHIYRNISSQFNWYLKADDDTYVIVENLRAYLAKLDPNIPYYLGYRLRPYLEHGYNGGGAGYVLSRAAMELFSEKLYDNATLCPDDIYEDLGVGRCFANVQIYPLDTRNNRGQQRFNTFRPDQVFKGSVVKAPYWIYDVEIKGFDAVGEDLVSFHHITPDEMRLFEMLLYRVRKPSTPQNPTPDTLISKADSKNHNR</sequence>
<name>A0AA36D465_9BILA</name>
<feature type="domain" description="Fringe-like glycosyltransferase" evidence="14">
    <location>
        <begin position="99"/>
        <end position="264"/>
    </location>
</feature>
<evidence type="ECO:0000256" key="11">
    <source>
        <dbReference type="ARBA" id="ARBA00023136"/>
    </source>
</evidence>
<evidence type="ECO:0000256" key="10">
    <source>
        <dbReference type="ARBA" id="ARBA00022989"/>
    </source>
</evidence>
<evidence type="ECO:0000256" key="6">
    <source>
        <dbReference type="ARBA" id="ARBA00022679"/>
    </source>
</evidence>
<keyword evidence="11 13" id="KW-0472">Membrane</keyword>
<dbReference type="GO" id="GO:0000166">
    <property type="term" value="F:nucleotide binding"/>
    <property type="evidence" value="ECO:0007669"/>
    <property type="project" value="UniProtKB-KW"/>
</dbReference>
<evidence type="ECO:0000313" key="15">
    <source>
        <dbReference type="EMBL" id="CAJ0579329.1"/>
    </source>
</evidence>
<dbReference type="PANTHER" id="PTHR23033">
    <property type="entry name" value="BETA1,3-GALACTOSYLTRANSFERASE"/>
    <property type="match status" value="1"/>
</dbReference>
<keyword evidence="10 13" id="KW-1133">Transmembrane helix</keyword>
<feature type="transmembrane region" description="Helical" evidence="13">
    <location>
        <begin position="45"/>
        <end position="63"/>
    </location>
</feature>
<evidence type="ECO:0000256" key="13">
    <source>
        <dbReference type="SAM" id="Phobius"/>
    </source>
</evidence>
<keyword evidence="16" id="KW-1185">Reference proteome</keyword>
<evidence type="ECO:0000256" key="12">
    <source>
        <dbReference type="SAM" id="MobiDB-lite"/>
    </source>
</evidence>
<dbReference type="Gene3D" id="3.90.550.50">
    <property type="match status" value="1"/>
</dbReference>
<feature type="region of interest" description="Disordered" evidence="12">
    <location>
        <begin position="340"/>
        <end position="362"/>
    </location>
</feature>
<dbReference type="Proteomes" id="UP001177023">
    <property type="component" value="Unassembled WGS sequence"/>
</dbReference>
<comment type="caution">
    <text evidence="15">The sequence shown here is derived from an EMBL/GenBank/DDBJ whole genome shotgun (WGS) entry which is preliminary data.</text>
</comment>
<dbReference type="AlphaFoldDB" id="A0AA36D465"/>
<dbReference type="InterPro" id="IPR026050">
    <property type="entry name" value="C1GALT1/C1GALT1_chp1"/>
</dbReference>
<protein>
    <recommendedName>
        <fullName evidence="4">N-acetylgalactosaminide beta-1,3-galactosyltransferase</fullName>
        <ecNumber evidence="4">2.4.1.122</ecNumber>
    </recommendedName>
</protein>
<comment type="pathway">
    <text evidence="2">Protein modification; protein glycosylation.</text>
</comment>
<dbReference type="InterPro" id="IPR003378">
    <property type="entry name" value="Fringe-like_glycosylTrfase"/>
</dbReference>
<comment type="similarity">
    <text evidence="3">Belongs to the glycosyltransferase 31 family. Beta3-Gal-T subfamily.</text>
</comment>
<evidence type="ECO:0000256" key="9">
    <source>
        <dbReference type="ARBA" id="ARBA00022968"/>
    </source>
</evidence>
<dbReference type="EC" id="2.4.1.122" evidence="4"/>
<keyword evidence="9" id="KW-0735">Signal-anchor</keyword>
<evidence type="ECO:0000256" key="5">
    <source>
        <dbReference type="ARBA" id="ARBA00022676"/>
    </source>
</evidence>
<dbReference type="PANTHER" id="PTHR23033:SF12">
    <property type="entry name" value="GLYCOPROTEIN-N-ACETYLGALACTOSAMINE 3-BETA-GALACTOSYLTRANSFERASE 1-RELATED"/>
    <property type="match status" value="1"/>
</dbReference>
<feature type="non-terminal residue" evidence="15">
    <location>
        <position position="362"/>
    </location>
</feature>
<comment type="subcellular location">
    <subcellularLocation>
        <location evidence="1">Membrane</location>
        <topology evidence="1">Single-pass type II membrane protein</topology>
    </subcellularLocation>
</comment>
<keyword evidence="7 13" id="KW-0812">Transmembrane</keyword>
<dbReference type="GO" id="GO:0016263">
    <property type="term" value="F:glycoprotein-N-acetylgalactosamine 3-beta-galactosyltransferase activity"/>
    <property type="evidence" value="ECO:0007669"/>
    <property type="project" value="UniProtKB-EC"/>
</dbReference>
<proteinExistence type="inferred from homology"/>